<dbReference type="GO" id="GO:0000281">
    <property type="term" value="P:mitotic cytokinesis"/>
    <property type="evidence" value="ECO:0007669"/>
    <property type="project" value="InterPro"/>
</dbReference>
<feature type="coiled-coil region" evidence="4">
    <location>
        <begin position="82"/>
        <end position="147"/>
    </location>
</feature>
<keyword evidence="2" id="KW-0963">Cytoplasm</keyword>
<feature type="domain" description="TSG101 and ALIX binding" evidence="5">
    <location>
        <begin position="4"/>
        <end position="37"/>
    </location>
</feature>
<reference evidence="6" key="2">
    <citation type="submission" date="2025-08" db="UniProtKB">
        <authorList>
            <consortium name="Ensembl"/>
        </authorList>
    </citation>
    <scope>IDENTIFICATION</scope>
</reference>
<dbReference type="GO" id="GO:0005737">
    <property type="term" value="C:cytoplasm"/>
    <property type="evidence" value="ECO:0007669"/>
    <property type="project" value="UniProtKB-SubCell"/>
</dbReference>
<evidence type="ECO:0000256" key="2">
    <source>
        <dbReference type="ARBA" id="ARBA00022490"/>
    </source>
</evidence>
<dbReference type="Gene3D" id="1.20.5.1180">
    <property type="entry name" value="Geminin coiled-coil domain"/>
    <property type="match status" value="1"/>
</dbReference>
<dbReference type="Pfam" id="PF12180">
    <property type="entry name" value="EABR"/>
    <property type="match status" value="1"/>
</dbReference>
<evidence type="ECO:0000259" key="5">
    <source>
        <dbReference type="Pfam" id="PF12180"/>
    </source>
</evidence>
<evidence type="ECO:0000313" key="6">
    <source>
        <dbReference type="Ensembl" id="ENSSORP00005038549.1"/>
    </source>
</evidence>
<organism evidence="6 7">
    <name type="scientific">Sphaeramia orbicularis</name>
    <name type="common">orbiculate cardinalfish</name>
    <dbReference type="NCBI Taxonomy" id="375764"/>
    <lineage>
        <taxon>Eukaryota</taxon>
        <taxon>Metazoa</taxon>
        <taxon>Chordata</taxon>
        <taxon>Craniata</taxon>
        <taxon>Vertebrata</taxon>
        <taxon>Euteleostomi</taxon>
        <taxon>Actinopterygii</taxon>
        <taxon>Neopterygii</taxon>
        <taxon>Teleostei</taxon>
        <taxon>Neoteleostei</taxon>
        <taxon>Acanthomorphata</taxon>
        <taxon>Gobiaria</taxon>
        <taxon>Kurtiformes</taxon>
        <taxon>Apogonoidei</taxon>
        <taxon>Apogonidae</taxon>
        <taxon>Apogoninae</taxon>
        <taxon>Sphaeramia</taxon>
    </lineage>
</organism>
<dbReference type="PANTHER" id="PTHR31838">
    <property type="entry name" value="CENTROSOMAL PROTEIN OF 55 KDA"/>
    <property type="match status" value="1"/>
</dbReference>
<keyword evidence="3 4" id="KW-0175">Coiled coil</keyword>
<evidence type="ECO:0000256" key="4">
    <source>
        <dbReference type="SAM" id="Coils"/>
    </source>
</evidence>
<evidence type="ECO:0000256" key="1">
    <source>
        <dbReference type="ARBA" id="ARBA00004496"/>
    </source>
</evidence>
<reference evidence="6" key="1">
    <citation type="submission" date="2019-06" db="EMBL/GenBank/DDBJ databases">
        <authorList>
            <consortium name="Wellcome Sanger Institute Data Sharing"/>
        </authorList>
    </citation>
    <scope>NUCLEOTIDE SEQUENCE [LARGE SCALE GENOMIC DNA]</scope>
</reference>
<dbReference type="InParanoid" id="A0A673BB88"/>
<reference evidence="6" key="3">
    <citation type="submission" date="2025-09" db="UniProtKB">
        <authorList>
            <consortium name="Ensembl"/>
        </authorList>
    </citation>
    <scope>IDENTIFICATION</scope>
</reference>
<dbReference type="InterPro" id="IPR038926">
    <property type="entry name" value="CEP55"/>
</dbReference>
<dbReference type="GO" id="GO:0030496">
    <property type="term" value="C:midbody"/>
    <property type="evidence" value="ECO:0007669"/>
    <property type="project" value="TreeGrafter"/>
</dbReference>
<dbReference type="InterPro" id="IPR022008">
    <property type="entry name" value="EABR"/>
</dbReference>
<dbReference type="GO" id="GO:0051896">
    <property type="term" value="P:regulation of phosphatidylinositol 3-kinase/protein kinase B signal transduction"/>
    <property type="evidence" value="ECO:0007669"/>
    <property type="project" value="InterPro"/>
</dbReference>
<dbReference type="PANTHER" id="PTHR31838:SF1">
    <property type="entry name" value="CENTROSOMAL PROTEIN OF 55 KDA"/>
    <property type="match status" value="1"/>
</dbReference>
<dbReference type="GO" id="GO:0045184">
    <property type="term" value="P:establishment of protein localization"/>
    <property type="evidence" value="ECO:0007669"/>
    <property type="project" value="TreeGrafter"/>
</dbReference>
<dbReference type="AlphaFoldDB" id="A0A673BB88"/>
<proteinExistence type="predicted"/>
<keyword evidence="7" id="KW-1185">Reference proteome</keyword>
<protein>
    <recommendedName>
        <fullName evidence="5">TSG101 and ALIX binding domain-containing protein</fullName>
    </recommendedName>
</protein>
<comment type="subcellular location">
    <subcellularLocation>
        <location evidence="1">Cytoplasm</location>
    </subcellularLocation>
</comment>
<name>A0A673BB88_9TELE</name>
<accession>A0A673BB88</accession>
<dbReference type="Proteomes" id="UP000472271">
    <property type="component" value="Chromosome 15"/>
</dbReference>
<sequence>IELQKKLDDALEKNKQWLDYDQQREAYVRAILARMLWLEKQLKEANWACSQQHNANHSDGELQGQWAVGKDYWEYDMIRWVTNKLVCRCKEKQNKVEEVEQQLQIELNSRKPDQFSDNEEQWLKGEAKDLQGRLNKEKRRSAALELQVCTVHHNRRFVDVMPMGSHEIKSNSPSQTSLLQRFMVNHHEKTQENIGVLERTPWRNILPPSPHSNLLDDSVLECPGCRSVYPASQYKDLLDHIDWCLD</sequence>
<evidence type="ECO:0000313" key="7">
    <source>
        <dbReference type="Proteomes" id="UP000472271"/>
    </source>
</evidence>
<evidence type="ECO:0000256" key="3">
    <source>
        <dbReference type="ARBA" id="ARBA00023054"/>
    </source>
</evidence>
<dbReference type="Ensembl" id="ENSSORT00005039542.1">
    <property type="protein sequence ID" value="ENSSORP00005038549.1"/>
    <property type="gene ID" value="ENSSORG00005018012.1"/>
</dbReference>